<feature type="domain" description="Xaa-Pro dipeptidyl-peptidase-like" evidence="2">
    <location>
        <begin position="77"/>
        <end position="238"/>
    </location>
</feature>
<dbReference type="Gene3D" id="3.40.50.1820">
    <property type="entry name" value="alpha/beta hydrolase"/>
    <property type="match status" value="1"/>
</dbReference>
<dbReference type="Gene3D" id="1.10.10.800">
    <property type="match status" value="1"/>
</dbReference>
<dbReference type="RefSeq" id="WP_049677890.1">
    <property type="nucleotide sequence ID" value="NZ_CABMMJ010000001.1"/>
</dbReference>
<dbReference type="SUPFAM" id="SSF53474">
    <property type="entry name" value="alpha/beta-Hydrolases"/>
    <property type="match status" value="1"/>
</dbReference>
<sequence>MKHNVCKAISVLKSASTFKTSPIFKSSLLAVVITLSSGGSMAADYKLNPFTLAYDDAITENVKGKINIHPVTYKLNGLDISANIYTPANYDPAKKYPAVVVAHPNGGVKEQVAGLYAQRLAEQGYITVTADAAYQGASGGLPRNVDKPAYRIEDIHGMADFISQYPGVDTARLGLLGICGGGGYSLKAAQTDKRFSAIATLSMFDSVLVRRNGYQDSQLSTIQERLKQASDARAQEAAGGEVIYLGDAKLTDEQIAKLPFDLYRQGFEYYGKTHAHPNSTFRYTASSLLDLMRFDAASNMDLINKPLLMIAGSKADSLYMTEKAFKGATAAKDKELFLIEGATHIETYWKPEYVNQAMGKLDQFFGKNLSKTEI</sequence>
<dbReference type="InterPro" id="IPR051411">
    <property type="entry name" value="Polyketide_trans_af380"/>
</dbReference>
<dbReference type="PANTHER" id="PTHR47751:SF1">
    <property type="entry name" value="SUPERFAMILY HYDROLASE, PUTATIVE (AFU_ORTHOLOGUE AFUA_2G16580)-RELATED"/>
    <property type="match status" value="1"/>
</dbReference>
<keyword evidence="1" id="KW-0732">Signal</keyword>
<dbReference type="InterPro" id="IPR000383">
    <property type="entry name" value="Xaa-Pro-like_dom"/>
</dbReference>
<feature type="signal peptide" evidence="1">
    <location>
        <begin position="1"/>
        <end position="42"/>
    </location>
</feature>
<dbReference type="EMBL" id="CQBM01000001">
    <property type="protein sequence ID" value="CNH45242.1"/>
    <property type="molecule type" value="Genomic_DNA"/>
</dbReference>
<comment type="caution">
    <text evidence="3">The sequence shown here is derived from an EMBL/GenBank/DDBJ whole genome shotgun (WGS) entry which is preliminary data.</text>
</comment>
<dbReference type="AlphaFoldDB" id="A0AA36LLN0"/>
<accession>A0AA36LLN0</accession>
<dbReference type="GO" id="GO:0016787">
    <property type="term" value="F:hydrolase activity"/>
    <property type="evidence" value="ECO:0007669"/>
    <property type="project" value="UniProtKB-KW"/>
</dbReference>
<feature type="chain" id="PRO_5041386989" evidence="1">
    <location>
        <begin position="43"/>
        <end position="374"/>
    </location>
</feature>
<dbReference type="Pfam" id="PF02129">
    <property type="entry name" value="Peptidase_S15"/>
    <property type="match status" value="1"/>
</dbReference>
<evidence type="ECO:0000313" key="4">
    <source>
        <dbReference type="Proteomes" id="UP000040841"/>
    </source>
</evidence>
<dbReference type="InterPro" id="IPR029058">
    <property type="entry name" value="AB_hydrolase_fold"/>
</dbReference>
<evidence type="ECO:0000259" key="2">
    <source>
        <dbReference type="Pfam" id="PF02129"/>
    </source>
</evidence>
<dbReference type="PANTHER" id="PTHR47751">
    <property type="entry name" value="SUPERFAMILY HYDROLASE, PUTATIVE (AFU_ORTHOLOGUE AFUA_2G16580)-RELATED"/>
    <property type="match status" value="1"/>
</dbReference>
<protein>
    <submittedName>
        <fullName evidence="3">Alpha/beta hydrolase</fullName>
    </submittedName>
</protein>
<evidence type="ECO:0000313" key="3">
    <source>
        <dbReference type="EMBL" id="CNH45242.1"/>
    </source>
</evidence>
<organism evidence="3 4">
    <name type="scientific">Yersinia mollaretii</name>
    <dbReference type="NCBI Taxonomy" id="33060"/>
    <lineage>
        <taxon>Bacteria</taxon>
        <taxon>Pseudomonadati</taxon>
        <taxon>Pseudomonadota</taxon>
        <taxon>Gammaproteobacteria</taxon>
        <taxon>Enterobacterales</taxon>
        <taxon>Yersiniaceae</taxon>
        <taxon>Yersinia</taxon>
    </lineage>
</organism>
<proteinExistence type="predicted"/>
<name>A0AA36LLN0_YERMO</name>
<gene>
    <name evidence="3" type="ORF">ERS008502_00494</name>
</gene>
<dbReference type="Proteomes" id="UP000040841">
    <property type="component" value="Unassembled WGS sequence"/>
</dbReference>
<reference evidence="3 4" key="1">
    <citation type="submission" date="2015-03" db="EMBL/GenBank/DDBJ databases">
        <authorList>
            <consortium name="Pathogen Informatics"/>
            <person name="Murphy D."/>
        </authorList>
    </citation>
    <scope>NUCLEOTIDE SEQUENCE [LARGE SCALE GENOMIC DNA]</scope>
    <source>
        <strain evidence="3 4">FE82747</strain>
    </source>
</reference>
<keyword evidence="3" id="KW-0378">Hydrolase</keyword>
<evidence type="ECO:0000256" key="1">
    <source>
        <dbReference type="SAM" id="SignalP"/>
    </source>
</evidence>